<feature type="repeat" description="NHL" evidence="2">
    <location>
        <begin position="171"/>
        <end position="202"/>
    </location>
</feature>
<reference evidence="3 4" key="1">
    <citation type="journal article" date="2017" name="ISME J.">
        <title>Energy and carbon metabolisms in a deep terrestrial subsurface fluid microbial community.</title>
        <authorList>
            <person name="Momper L."/>
            <person name="Jungbluth S.P."/>
            <person name="Lee M.D."/>
            <person name="Amend J.P."/>
        </authorList>
    </citation>
    <scope>NUCLEOTIDE SEQUENCE [LARGE SCALE GENOMIC DNA]</scope>
    <source>
        <strain evidence="3">SURF_5</strain>
    </source>
</reference>
<dbReference type="PANTHER" id="PTHR24104">
    <property type="entry name" value="E3 UBIQUITIN-PROTEIN LIGASE NHLRC1-RELATED"/>
    <property type="match status" value="1"/>
</dbReference>
<dbReference type="EMBL" id="QZKU01000064">
    <property type="protein sequence ID" value="RJP21798.1"/>
    <property type="molecule type" value="Genomic_DNA"/>
</dbReference>
<evidence type="ECO:0000256" key="1">
    <source>
        <dbReference type="ARBA" id="ARBA00022737"/>
    </source>
</evidence>
<feature type="repeat" description="NHL" evidence="2">
    <location>
        <begin position="337"/>
        <end position="380"/>
    </location>
</feature>
<evidence type="ECO:0000256" key="2">
    <source>
        <dbReference type="PROSITE-ProRule" id="PRU00504"/>
    </source>
</evidence>
<gene>
    <name evidence="3" type="ORF">C4520_09070</name>
</gene>
<proteinExistence type="predicted"/>
<dbReference type="PROSITE" id="PS51125">
    <property type="entry name" value="NHL"/>
    <property type="match status" value="6"/>
</dbReference>
<dbReference type="PANTHER" id="PTHR24104:SF25">
    <property type="entry name" value="PROTEIN LIN-41"/>
    <property type="match status" value="1"/>
</dbReference>
<dbReference type="InterPro" id="IPR001258">
    <property type="entry name" value="NHL_repeat"/>
</dbReference>
<evidence type="ECO:0000313" key="3">
    <source>
        <dbReference type="EMBL" id="RJP21798.1"/>
    </source>
</evidence>
<organism evidence="3 4">
    <name type="scientific">Abyssobacteria bacterium (strain SURF_5)</name>
    <dbReference type="NCBI Taxonomy" id="2093360"/>
    <lineage>
        <taxon>Bacteria</taxon>
        <taxon>Pseudomonadati</taxon>
        <taxon>Candidatus Hydrogenedentota</taxon>
        <taxon>Candidatus Abyssobacteria</taxon>
    </lineage>
</organism>
<dbReference type="Gene3D" id="2.120.10.30">
    <property type="entry name" value="TolB, C-terminal domain"/>
    <property type="match status" value="4"/>
</dbReference>
<dbReference type="InterPro" id="IPR050952">
    <property type="entry name" value="TRIM-NHL_E3_ligases"/>
</dbReference>
<dbReference type="GO" id="GO:0008270">
    <property type="term" value="F:zinc ion binding"/>
    <property type="evidence" value="ECO:0007669"/>
    <property type="project" value="UniProtKB-KW"/>
</dbReference>
<dbReference type="SUPFAM" id="SSF63829">
    <property type="entry name" value="Calcium-dependent phosphotriesterase"/>
    <property type="match status" value="1"/>
</dbReference>
<protein>
    <submittedName>
        <fullName evidence="3">6-bladed beta-propeller</fullName>
    </submittedName>
</protein>
<sequence>MDGWVTVNYVRSEDDGETFTSMEQRVRLNWNTAFSNVDLLNLYFQFARQEQTNPDSEELRPLVGLNLVGPEYRLMTEYRQFTDRNLEDDGFTLETDTFFTVLDLDYGPEFPDLTLDFIRVESKDDADEPRTDFVETDFGLRTTYQNGPLLVRYSHRENIFDNNLTFLSPIELDAPIGVAVDIAGTIYVTDAASDRVLRFSPSGAFIGEFGSFGTGQGLFRDPAGIAVSPDSIYVVDSGNDRVQRFDLTGTFVSEWGILGSQPGEFNDPFGIAVDPTGVYVTDRVNDRVQKFTADGIFLFSIIGFNEPHGIASSGSLIFVADTSNHRIQVFTVDGTFVTQWGSFGSGPGQFQFPADVAVDSSNRVYVTDRGNNRIQVFTTTGAFLDSFGTAGSGPAEFQAPEGIAITPADDLVVADTGNGRFQVLTNNGMFRFAIGSVSAEERGRSTELSLDTFNIAYSKELFTGVFASVDYDLFLSNEEDKDTGEDIVGSENHDIDFQLRLLPYRWMSFTSLYNFRFLTTESGDVETDRDEFTQSYILALQPIQRAIFSASFTKDEVETNIGPDEGSTFTTVSLNMFPTNRVNLNLSYSDLQSEEDGEQVLETDTFSAIADMNLYRGIDLNLAASTSKTQDLEADGEIDTQRVRGLLRLVPRPTMLINLTSEYTTSDSTFAGTPDISTETLLSSADITWALSRRLSLFLNLDYLESESADISTSEFNYLSDVIWRMNNYLTFFVGHRGGTEEEEVASFRTQARFPFMWDTRMTVNYEIEAGQKTDNQFFFFELSKLF</sequence>
<feature type="repeat" description="NHL" evidence="2">
    <location>
        <begin position="206"/>
        <end position="248"/>
    </location>
</feature>
<dbReference type="InterPro" id="IPR011042">
    <property type="entry name" value="6-blade_b-propeller_TolB-like"/>
</dbReference>
<dbReference type="Proteomes" id="UP000265882">
    <property type="component" value="Unassembled WGS sequence"/>
</dbReference>
<keyword evidence="1" id="KW-0677">Repeat</keyword>
<evidence type="ECO:0000313" key="4">
    <source>
        <dbReference type="Proteomes" id="UP000265882"/>
    </source>
</evidence>
<feature type="repeat" description="NHL" evidence="2">
    <location>
        <begin position="384"/>
        <end position="427"/>
    </location>
</feature>
<dbReference type="AlphaFoldDB" id="A0A3A4NMF0"/>
<dbReference type="Pfam" id="PF17170">
    <property type="entry name" value="DUF5128"/>
    <property type="match status" value="1"/>
</dbReference>
<feature type="repeat" description="NHL" evidence="2">
    <location>
        <begin position="256"/>
        <end position="294"/>
    </location>
</feature>
<comment type="caution">
    <text evidence="3">The sequence shown here is derived from an EMBL/GenBank/DDBJ whole genome shotgun (WGS) entry which is preliminary data.</text>
</comment>
<name>A0A3A4NMF0_ABYX5</name>
<feature type="repeat" description="NHL" evidence="2">
    <location>
        <begin position="304"/>
        <end position="333"/>
    </location>
</feature>
<dbReference type="Pfam" id="PF01436">
    <property type="entry name" value="NHL"/>
    <property type="match status" value="3"/>
</dbReference>
<accession>A0A3A4NMF0</accession>